<feature type="compositionally biased region" description="Polar residues" evidence="6">
    <location>
        <begin position="198"/>
        <end position="210"/>
    </location>
</feature>
<gene>
    <name evidence="8" type="ORF">MEDL_28951</name>
</gene>
<dbReference type="OrthoDB" id="431929at2759"/>
<keyword evidence="2" id="KW-0677">Repeat</keyword>
<dbReference type="GO" id="GO:0045047">
    <property type="term" value="P:protein targeting to ER"/>
    <property type="evidence" value="ECO:0007669"/>
    <property type="project" value="TreeGrafter"/>
</dbReference>
<dbReference type="GO" id="GO:0043161">
    <property type="term" value="P:proteasome-mediated ubiquitin-dependent protein catabolic process"/>
    <property type="evidence" value="ECO:0007669"/>
    <property type="project" value="TreeGrafter"/>
</dbReference>
<evidence type="ECO:0000256" key="3">
    <source>
        <dbReference type="ARBA" id="ARBA00022771"/>
    </source>
</evidence>
<feature type="domain" description="AN1-type" evidence="7">
    <location>
        <begin position="94"/>
        <end position="142"/>
    </location>
</feature>
<dbReference type="Gene3D" id="4.10.1110.10">
    <property type="entry name" value="AN1-like Zinc finger"/>
    <property type="match status" value="2"/>
</dbReference>
<dbReference type="SMART" id="SM00726">
    <property type="entry name" value="UIM"/>
    <property type="match status" value="2"/>
</dbReference>
<dbReference type="InterPro" id="IPR000058">
    <property type="entry name" value="Znf_AN1"/>
</dbReference>
<proteinExistence type="predicted"/>
<evidence type="ECO:0000256" key="6">
    <source>
        <dbReference type="SAM" id="MobiDB-lite"/>
    </source>
</evidence>
<evidence type="ECO:0000256" key="4">
    <source>
        <dbReference type="ARBA" id="ARBA00022833"/>
    </source>
</evidence>
<dbReference type="Pfam" id="PF02809">
    <property type="entry name" value="UIM"/>
    <property type="match status" value="2"/>
</dbReference>
<dbReference type="InterPro" id="IPR057357">
    <property type="entry name" value="Znf-C2H2_ZFAND2A/B"/>
</dbReference>
<dbReference type="InterPro" id="IPR035896">
    <property type="entry name" value="AN1-like_Znf"/>
</dbReference>
<evidence type="ECO:0000256" key="2">
    <source>
        <dbReference type="ARBA" id="ARBA00022737"/>
    </source>
</evidence>
<name>A0A8S3S427_MYTED</name>
<feature type="domain" description="AN1-type" evidence="7">
    <location>
        <begin position="4"/>
        <end position="52"/>
    </location>
</feature>
<dbReference type="PROSITE" id="PS50330">
    <property type="entry name" value="UIM"/>
    <property type="match status" value="2"/>
</dbReference>
<evidence type="ECO:0000256" key="1">
    <source>
        <dbReference type="ARBA" id="ARBA00022723"/>
    </source>
</evidence>
<keyword evidence="1" id="KW-0479">Metal-binding</keyword>
<organism evidence="8 9">
    <name type="scientific">Mytilus edulis</name>
    <name type="common">Blue mussel</name>
    <dbReference type="NCBI Taxonomy" id="6550"/>
    <lineage>
        <taxon>Eukaryota</taxon>
        <taxon>Metazoa</taxon>
        <taxon>Spiralia</taxon>
        <taxon>Lophotrochozoa</taxon>
        <taxon>Mollusca</taxon>
        <taxon>Bivalvia</taxon>
        <taxon>Autobranchia</taxon>
        <taxon>Pteriomorphia</taxon>
        <taxon>Mytilida</taxon>
        <taxon>Mytiloidea</taxon>
        <taxon>Mytilidae</taxon>
        <taxon>Mytilinae</taxon>
        <taxon>Mytilus</taxon>
    </lineage>
</organism>
<comment type="caution">
    <text evidence="8">The sequence shown here is derived from an EMBL/GenBank/DDBJ whole genome shotgun (WGS) entry which is preliminary data.</text>
</comment>
<dbReference type="SMART" id="SM00154">
    <property type="entry name" value="ZnF_AN1"/>
    <property type="match status" value="2"/>
</dbReference>
<feature type="compositionally biased region" description="Low complexity" evidence="6">
    <location>
        <begin position="149"/>
        <end position="172"/>
    </location>
</feature>
<dbReference type="PANTHER" id="PTHR14677:SF20">
    <property type="entry name" value="ZINC FINGER AN1-TYPE CONTAINING 2A-RELATED"/>
    <property type="match status" value="1"/>
</dbReference>
<dbReference type="InterPro" id="IPR003903">
    <property type="entry name" value="UIM_dom"/>
</dbReference>
<dbReference type="PROSITE" id="PS51039">
    <property type="entry name" value="ZF_AN1"/>
    <property type="match status" value="2"/>
</dbReference>
<evidence type="ECO:0000256" key="5">
    <source>
        <dbReference type="PROSITE-ProRule" id="PRU00449"/>
    </source>
</evidence>
<dbReference type="Pfam" id="PF01428">
    <property type="entry name" value="zf-AN1"/>
    <property type="match status" value="2"/>
</dbReference>
<sequence length="279" mass="30999">MELPGLGESCQATSCKQLDFLPMKCDACGKIFCRDHIHYSTHECPESYKKDNQVPVCPLCNSPIAVKKGELPDVIVGRHIDNDCQSDLAKKRRKIYTNRCSFKGCKHKELIPVNCDKCHQNFCLKHRHELDHQCKGFEDTGRGVSRAAAAAVNRASTSNLPKPSSSNKPKSNQGKPQNTMLAYIGKDLARDRRERESQPTGNNTNNSVQGGMTEDEALAHAIQMSMQESQPPAPQKPLTREEEEDLLLAQAIAASQQEAQAAQRRQQEAQQNKKSCSLS</sequence>
<reference evidence="8" key="1">
    <citation type="submission" date="2021-03" db="EMBL/GenBank/DDBJ databases">
        <authorList>
            <person name="Bekaert M."/>
        </authorList>
    </citation>
    <scope>NUCLEOTIDE SEQUENCE</scope>
</reference>
<evidence type="ECO:0000313" key="8">
    <source>
        <dbReference type="EMBL" id="CAG2215207.1"/>
    </source>
</evidence>
<dbReference type="AlphaFoldDB" id="A0A8S3S427"/>
<keyword evidence="3 5" id="KW-0863">Zinc-finger</keyword>
<dbReference type="PANTHER" id="PTHR14677">
    <property type="entry name" value="ARSENITE INDUCUBLE RNA ASSOCIATED PROTEIN AIP-1-RELATED"/>
    <property type="match status" value="1"/>
</dbReference>
<dbReference type="Pfam" id="PF25403">
    <property type="entry name" value="zf-C2H2_ZFAND2"/>
    <property type="match status" value="1"/>
</dbReference>
<feature type="region of interest" description="Disordered" evidence="6">
    <location>
        <begin position="191"/>
        <end position="279"/>
    </location>
</feature>
<feature type="compositionally biased region" description="Low complexity" evidence="6">
    <location>
        <begin position="249"/>
        <end position="270"/>
    </location>
</feature>
<dbReference type="FunFam" id="4.10.1110.10:FF:000004">
    <property type="entry name" value="AN1-type zinc finger protein 2B isoform X1"/>
    <property type="match status" value="1"/>
</dbReference>
<dbReference type="Proteomes" id="UP000683360">
    <property type="component" value="Unassembled WGS sequence"/>
</dbReference>
<dbReference type="GO" id="GO:0008270">
    <property type="term" value="F:zinc ion binding"/>
    <property type="evidence" value="ECO:0007669"/>
    <property type="project" value="UniProtKB-KW"/>
</dbReference>
<keyword evidence="9" id="KW-1185">Reference proteome</keyword>
<dbReference type="GO" id="GO:0005783">
    <property type="term" value="C:endoplasmic reticulum"/>
    <property type="evidence" value="ECO:0007669"/>
    <property type="project" value="TreeGrafter"/>
</dbReference>
<feature type="region of interest" description="Disordered" evidence="6">
    <location>
        <begin position="149"/>
        <end position="179"/>
    </location>
</feature>
<evidence type="ECO:0000259" key="7">
    <source>
        <dbReference type="PROSITE" id="PS51039"/>
    </source>
</evidence>
<dbReference type="SUPFAM" id="SSF118310">
    <property type="entry name" value="AN1-like Zinc finger"/>
    <property type="match status" value="2"/>
</dbReference>
<dbReference type="EMBL" id="CAJPWZ010001436">
    <property type="protein sequence ID" value="CAG2215207.1"/>
    <property type="molecule type" value="Genomic_DNA"/>
</dbReference>
<protein>
    <submittedName>
        <fullName evidence="8">AN1-type zinc finger protein 2B,AN1-type zinc finger protein 2A</fullName>
    </submittedName>
</protein>
<evidence type="ECO:0000313" key="9">
    <source>
        <dbReference type="Proteomes" id="UP000683360"/>
    </source>
</evidence>
<accession>A0A8S3S427</accession>
<keyword evidence="4" id="KW-0862">Zinc</keyword>